<dbReference type="InterPro" id="IPR050090">
    <property type="entry name" value="Tyrosine_recombinase_XerCD"/>
</dbReference>
<keyword evidence="4" id="KW-0233">DNA recombination</keyword>
<comment type="similarity">
    <text evidence="1">Belongs to the 'phage' integrase family.</text>
</comment>
<keyword evidence="3" id="KW-0238">DNA-binding</keyword>
<comment type="caution">
    <text evidence="6">The sequence shown here is derived from an EMBL/GenBank/DDBJ whole genome shotgun (WGS) entry which is preliminary data.</text>
</comment>
<evidence type="ECO:0000256" key="1">
    <source>
        <dbReference type="ARBA" id="ARBA00008857"/>
    </source>
</evidence>
<dbReference type="InterPro" id="IPR010998">
    <property type="entry name" value="Integrase_recombinase_N"/>
</dbReference>
<dbReference type="Gene3D" id="1.10.150.130">
    <property type="match status" value="1"/>
</dbReference>
<dbReference type="Gene3D" id="1.10.443.10">
    <property type="entry name" value="Intergrase catalytic core"/>
    <property type="match status" value="1"/>
</dbReference>
<dbReference type="AlphaFoldDB" id="A0A1C4EJD0"/>
<dbReference type="InterPro" id="IPR002104">
    <property type="entry name" value="Integrase_catalytic"/>
</dbReference>
<dbReference type="InterPro" id="IPR013762">
    <property type="entry name" value="Integrase-like_cat_sf"/>
</dbReference>
<protein>
    <submittedName>
        <fullName evidence="6">Site-specific integrase</fullName>
    </submittedName>
</protein>
<evidence type="ECO:0000259" key="5">
    <source>
        <dbReference type="PROSITE" id="PS51898"/>
    </source>
</evidence>
<sequence length="376" mass="43455">MAYFRKRGERWSFTMDVGKDPITGKRKQITKSGFKTKKAAQEEVARVTNDLANGDYENSDIRFSQLVEIWMQEKESSCRPSTLYQYKRILRSRVMPEFGEKRLSDIKPLTVHNFHQKLLKEGLTTKYISSVDVMLKQILDKGVELEMINSNPAKKAKRPKVKKKAQASWTVEEAMKFMEYAKIQGSYYIAFVLALHTGMRIGEVLALQWDDINFKNKTIHVQRTLTLVDGKYELGETKTEASNRIIPMTEELMGELLEYQSHKKENSFDLLICTRNKKIVHPYTIRYQMKALCEAIDVPYIRFHDIRRTFTTILIDSGANAKVVSKLLGHTNVSTTLNIYTDVYEERQIEVTEMLGNVLKSGQSGQKVVNEEKQDN</sequence>
<keyword evidence="2" id="KW-0229">DNA integration</keyword>
<dbReference type="Proteomes" id="UP000186535">
    <property type="component" value="Unassembled WGS sequence"/>
</dbReference>
<reference evidence="6 7" key="1">
    <citation type="submission" date="2016-11" db="EMBL/GenBank/DDBJ databases">
        <title>Identification of Bacillus cereus isolated from egg-white.</title>
        <authorList>
            <person name="Soni A."/>
            <person name="Oey I."/>
            <person name="Silcock P."/>
            <person name="Bremer P."/>
        </authorList>
    </citation>
    <scope>NUCLEOTIDE SEQUENCE [LARGE SCALE GENOMIC DNA]</scope>
    <source>
        <strain evidence="6 7">NZAS03</strain>
    </source>
</reference>
<dbReference type="RefSeq" id="WP_073516232.1">
    <property type="nucleotide sequence ID" value="NZ_MPOM01000002.1"/>
</dbReference>
<dbReference type="EMBL" id="MPON01000001">
    <property type="protein sequence ID" value="OKA41717.1"/>
    <property type="molecule type" value="Genomic_DNA"/>
</dbReference>
<name>A0A1C4EJD0_BACCE</name>
<dbReference type="InterPro" id="IPR004107">
    <property type="entry name" value="Integrase_SAM-like_N"/>
</dbReference>
<dbReference type="PANTHER" id="PTHR30349">
    <property type="entry name" value="PHAGE INTEGRASE-RELATED"/>
    <property type="match status" value="1"/>
</dbReference>
<dbReference type="GO" id="GO:0003677">
    <property type="term" value="F:DNA binding"/>
    <property type="evidence" value="ECO:0007669"/>
    <property type="project" value="UniProtKB-KW"/>
</dbReference>
<feature type="domain" description="Tyr recombinase" evidence="5">
    <location>
        <begin position="164"/>
        <end position="353"/>
    </location>
</feature>
<evidence type="ECO:0000256" key="3">
    <source>
        <dbReference type="ARBA" id="ARBA00023125"/>
    </source>
</evidence>
<dbReference type="InterPro" id="IPR011010">
    <property type="entry name" value="DNA_brk_join_enz"/>
</dbReference>
<evidence type="ECO:0000313" key="6">
    <source>
        <dbReference type="EMBL" id="OKA41717.1"/>
    </source>
</evidence>
<dbReference type="InterPro" id="IPR028259">
    <property type="entry name" value="AP2-like_int_N"/>
</dbReference>
<dbReference type="GO" id="GO:0006310">
    <property type="term" value="P:DNA recombination"/>
    <property type="evidence" value="ECO:0007669"/>
    <property type="project" value="UniProtKB-KW"/>
</dbReference>
<dbReference type="CDD" id="cd01189">
    <property type="entry name" value="INT_ICEBs1_C_like"/>
    <property type="match status" value="1"/>
</dbReference>
<evidence type="ECO:0000256" key="2">
    <source>
        <dbReference type="ARBA" id="ARBA00022908"/>
    </source>
</evidence>
<dbReference type="Pfam" id="PF00589">
    <property type="entry name" value="Phage_integrase"/>
    <property type="match status" value="1"/>
</dbReference>
<gene>
    <name evidence="6" type="ORF">BJR07_07340</name>
</gene>
<dbReference type="GO" id="GO:0015074">
    <property type="term" value="P:DNA integration"/>
    <property type="evidence" value="ECO:0007669"/>
    <property type="project" value="UniProtKB-KW"/>
</dbReference>
<dbReference type="PANTHER" id="PTHR30349:SF64">
    <property type="entry name" value="PROPHAGE INTEGRASE INTD-RELATED"/>
    <property type="match status" value="1"/>
</dbReference>
<accession>A0A1C4EJD0</accession>
<dbReference type="SUPFAM" id="SSF56349">
    <property type="entry name" value="DNA breaking-rejoining enzymes"/>
    <property type="match status" value="1"/>
</dbReference>
<evidence type="ECO:0000313" key="7">
    <source>
        <dbReference type="Proteomes" id="UP000186535"/>
    </source>
</evidence>
<dbReference type="Pfam" id="PF14659">
    <property type="entry name" value="Phage_int_SAM_3"/>
    <property type="match status" value="1"/>
</dbReference>
<evidence type="ECO:0000256" key="4">
    <source>
        <dbReference type="ARBA" id="ARBA00023172"/>
    </source>
</evidence>
<organism evidence="6 7">
    <name type="scientific">Bacillus cereus</name>
    <dbReference type="NCBI Taxonomy" id="1396"/>
    <lineage>
        <taxon>Bacteria</taxon>
        <taxon>Bacillati</taxon>
        <taxon>Bacillota</taxon>
        <taxon>Bacilli</taxon>
        <taxon>Bacillales</taxon>
        <taxon>Bacillaceae</taxon>
        <taxon>Bacillus</taxon>
        <taxon>Bacillus cereus group</taxon>
    </lineage>
</organism>
<proteinExistence type="inferred from homology"/>
<dbReference type="PROSITE" id="PS51898">
    <property type="entry name" value="TYR_RECOMBINASE"/>
    <property type="match status" value="1"/>
</dbReference>
<dbReference type="Pfam" id="PF14657">
    <property type="entry name" value="Arm-DNA-bind_4"/>
    <property type="match status" value="1"/>
</dbReference>